<gene>
    <name evidence="5" type="ORF">PHACADRAFT_263842</name>
</gene>
<dbReference type="EMBL" id="JH930478">
    <property type="protein sequence ID" value="EKM50512.1"/>
    <property type="molecule type" value="Genomic_DNA"/>
</dbReference>
<dbReference type="GO" id="GO:0006338">
    <property type="term" value="P:chromatin remodeling"/>
    <property type="evidence" value="ECO:0007669"/>
    <property type="project" value="UniProtKB-ARBA"/>
</dbReference>
<dbReference type="SMART" id="SM00300">
    <property type="entry name" value="ChSh"/>
    <property type="match status" value="1"/>
</dbReference>
<dbReference type="STRING" id="650164.K5WJT2"/>
<dbReference type="GO" id="GO:0005634">
    <property type="term" value="C:nucleus"/>
    <property type="evidence" value="ECO:0007669"/>
    <property type="project" value="UniProtKB-SubCell"/>
</dbReference>
<evidence type="ECO:0000256" key="3">
    <source>
        <dbReference type="SAM" id="MobiDB-lite"/>
    </source>
</evidence>
<accession>K5WJT2</accession>
<evidence type="ECO:0000256" key="2">
    <source>
        <dbReference type="ARBA" id="ARBA00023242"/>
    </source>
</evidence>
<dbReference type="Gene3D" id="2.40.50.40">
    <property type="match status" value="2"/>
</dbReference>
<dbReference type="Pfam" id="PF01393">
    <property type="entry name" value="Chromo_shadow"/>
    <property type="match status" value="1"/>
</dbReference>
<dbReference type="HOGENOM" id="CLU_045874_5_0_1"/>
<proteinExistence type="predicted"/>
<dbReference type="FunCoup" id="K5WJT2">
    <property type="interactions" value="8"/>
</dbReference>
<evidence type="ECO:0000313" key="6">
    <source>
        <dbReference type="Proteomes" id="UP000008370"/>
    </source>
</evidence>
<name>K5WJT2_PHACS</name>
<protein>
    <recommendedName>
        <fullName evidence="4">Chromo domain-containing protein</fullName>
    </recommendedName>
</protein>
<dbReference type="InterPro" id="IPR000953">
    <property type="entry name" value="Chromo/chromo_shadow_dom"/>
</dbReference>
<organism evidence="5 6">
    <name type="scientific">Phanerochaete carnosa (strain HHB-10118-sp)</name>
    <name type="common">White-rot fungus</name>
    <name type="synonym">Peniophora carnosa</name>
    <dbReference type="NCBI Taxonomy" id="650164"/>
    <lineage>
        <taxon>Eukaryota</taxon>
        <taxon>Fungi</taxon>
        <taxon>Dikarya</taxon>
        <taxon>Basidiomycota</taxon>
        <taxon>Agaricomycotina</taxon>
        <taxon>Agaricomycetes</taxon>
        <taxon>Polyporales</taxon>
        <taxon>Phanerochaetaceae</taxon>
        <taxon>Phanerochaete</taxon>
    </lineage>
</organism>
<feature type="region of interest" description="Disordered" evidence="3">
    <location>
        <begin position="88"/>
        <end position="183"/>
    </location>
</feature>
<dbReference type="Pfam" id="PF00385">
    <property type="entry name" value="Chromo"/>
    <property type="match status" value="1"/>
</dbReference>
<dbReference type="InterPro" id="IPR016197">
    <property type="entry name" value="Chromo-like_dom_sf"/>
</dbReference>
<evidence type="ECO:0000256" key="1">
    <source>
        <dbReference type="ARBA" id="ARBA00004123"/>
    </source>
</evidence>
<dbReference type="Proteomes" id="UP000008370">
    <property type="component" value="Unassembled WGS sequence"/>
</dbReference>
<sequence>MVNKVKISRAVDENEVEEVPPSEEEGQNGEQEEEEYEIEKILDAKPGTFEGGKLGYLVKWKGYEETHNSWVSEADAINCQDLIQDFWNKRGKKTEKPSPKKPATASVTSGTKSSSTTASRKRATPEDEPNTISAPPKRRGRPPKQKPVSESEDDAPAAKAPAKRGRPSMQVAATQKVKDPDAMDEDEDQAYFNMGIYKDMSSWESLIDHVDTVERMDDGKLIVYFKLTKKHGNKLCREESRLCRQKFPNLLLDFYEHNLRWRPFE</sequence>
<dbReference type="InterPro" id="IPR051219">
    <property type="entry name" value="Heterochromatin_chromo-domain"/>
</dbReference>
<dbReference type="InParanoid" id="K5WJT2"/>
<evidence type="ECO:0000313" key="5">
    <source>
        <dbReference type="EMBL" id="EKM50512.1"/>
    </source>
</evidence>
<dbReference type="AlphaFoldDB" id="K5WJT2"/>
<dbReference type="KEGG" id="pco:PHACADRAFT_263842"/>
<dbReference type="RefSeq" id="XP_007400784.1">
    <property type="nucleotide sequence ID" value="XM_007400722.1"/>
</dbReference>
<dbReference type="PROSITE" id="PS50013">
    <property type="entry name" value="CHROMO_2"/>
    <property type="match status" value="1"/>
</dbReference>
<feature type="compositionally biased region" description="Low complexity" evidence="3">
    <location>
        <begin position="103"/>
        <end position="118"/>
    </location>
</feature>
<dbReference type="InterPro" id="IPR023780">
    <property type="entry name" value="Chromo_domain"/>
</dbReference>
<keyword evidence="6" id="KW-1185">Reference proteome</keyword>
<dbReference type="SMART" id="SM00298">
    <property type="entry name" value="CHROMO"/>
    <property type="match status" value="1"/>
</dbReference>
<dbReference type="GeneID" id="18918671"/>
<reference evidence="5 6" key="1">
    <citation type="journal article" date="2012" name="BMC Genomics">
        <title>Comparative genomics of the white-rot fungi, Phanerochaete carnosa and P. chrysosporium, to elucidate the genetic basis of the distinct wood types they colonize.</title>
        <authorList>
            <person name="Suzuki H."/>
            <person name="MacDonald J."/>
            <person name="Syed K."/>
            <person name="Salamov A."/>
            <person name="Hori C."/>
            <person name="Aerts A."/>
            <person name="Henrissat B."/>
            <person name="Wiebenga A."/>
            <person name="vanKuyk P.A."/>
            <person name="Barry K."/>
            <person name="Lindquist E."/>
            <person name="LaButti K."/>
            <person name="Lapidus A."/>
            <person name="Lucas S."/>
            <person name="Coutinho P."/>
            <person name="Gong Y."/>
            <person name="Samejima M."/>
            <person name="Mahadevan R."/>
            <person name="Abou-Zaid M."/>
            <person name="de Vries R.P."/>
            <person name="Igarashi K."/>
            <person name="Yadav J.S."/>
            <person name="Grigoriev I.V."/>
            <person name="Master E.R."/>
        </authorList>
    </citation>
    <scope>NUCLEOTIDE SEQUENCE [LARGE SCALE GENOMIC DNA]</scope>
    <source>
        <strain evidence="5 6">HHB-10118-sp</strain>
    </source>
</reference>
<feature type="compositionally biased region" description="Acidic residues" evidence="3">
    <location>
        <begin position="13"/>
        <end position="36"/>
    </location>
</feature>
<feature type="domain" description="Chromo" evidence="4">
    <location>
        <begin position="36"/>
        <end position="98"/>
    </location>
</feature>
<dbReference type="SUPFAM" id="SSF54160">
    <property type="entry name" value="Chromo domain-like"/>
    <property type="match status" value="2"/>
</dbReference>
<comment type="subcellular location">
    <subcellularLocation>
        <location evidence="1">Nucleus</location>
    </subcellularLocation>
</comment>
<feature type="region of interest" description="Disordered" evidence="3">
    <location>
        <begin position="1"/>
        <end position="36"/>
    </location>
</feature>
<dbReference type="InterPro" id="IPR008251">
    <property type="entry name" value="Chromo_shadow_dom"/>
</dbReference>
<dbReference type="PANTHER" id="PTHR22812">
    <property type="entry name" value="CHROMOBOX PROTEIN"/>
    <property type="match status" value="1"/>
</dbReference>
<dbReference type="OrthoDB" id="433924at2759"/>
<evidence type="ECO:0000259" key="4">
    <source>
        <dbReference type="PROSITE" id="PS50013"/>
    </source>
</evidence>
<keyword evidence="2" id="KW-0539">Nucleus</keyword>